<dbReference type="InterPro" id="IPR039750">
    <property type="entry name" value="DRC1/DRC2"/>
</dbReference>
<dbReference type="AlphaFoldDB" id="A0A7K8VZU8"/>
<dbReference type="PANTHER" id="PTHR21625">
    <property type="entry name" value="NYD-SP28 PROTEIN"/>
    <property type="match status" value="1"/>
</dbReference>
<evidence type="ECO:0000313" key="1">
    <source>
        <dbReference type="EMBL" id="NXF71901.1"/>
    </source>
</evidence>
<feature type="non-terminal residue" evidence="1">
    <location>
        <position position="1"/>
    </location>
</feature>
<dbReference type="GO" id="GO:0003352">
    <property type="term" value="P:regulation of cilium movement"/>
    <property type="evidence" value="ECO:0007669"/>
    <property type="project" value="TreeGrafter"/>
</dbReference>
<dbReference type="OrthoDB" id="10260459at2759"/>
<sequence>QSLENDRERITGQRREMERRMRHFAVSGAEKFRRVWLENEEEAKALARKALEADRLIHVQQLGIPWEEPLHRFLENVGPLGERPRKRTAIQVAGEALEGGNSGGLETFRSLPVGPESPGGIPSVAIPTWNLPGIPS</sequence>
<dbReference type="GO" id="GO:0070286">
    <property type="term" value="P:axonemal dynein complex assembly"/>
    <property type="evidence" value="ECO:0007669"/>
    <property type="project" value="InterPro"/>
</dbReference>
<proteinExistence type="predicted"/>
<name>A0A7K8VZU8_9FURN</name>
<comment type="caution">
    <text evidence="1">The sequence shown here is derived from an EMBL/GenBank/DDBJ whole genome shotgun (WGS) entry which is preliminary data.</text>
</comment>
<dbReference type="GO" id="GO:0060285">
    <property type="term" value="P:cilium-dependent cell motility"/>
    <property type="evidence" value="ECO:0007669"/>
    <property type="project" value="TreeGrafter"/>
</dbReference>
<gene>
    <name evidence="1" type="primary">Drc1</name>
    <name evidence="1" type="ORF">SCLMEX_R02809</name>
</gene>
<feature type="non-terminal residue" evidence="1">
    <location>
        <position position="136"/>
    </location>
</feature>
<keyword evidence="2" id="KW-1185">Reference proteome</keyword>
<protein>
    <submittedName>
        <fullName evidence="1">DRC1 protein</fullName>
    </submittedName>
</protein>
<dbReference type="EMBL" id="VWZF01000772">
    <property type="protein sequence ID" value="NXF71901.1"/>
    <property type="molecule type" value="Genomic_DNA"/>
</dbReference>
<reference evidence="1 2" key="1">
    <citation type="submission" date="2019-09" db="EMBL/GenBank/DDBJ databases">
        <title>Bird 10,000 Genomes (B10K) Project - Family phase.</title>
        <authorList>
            <person name="Zhang G."/>
        </authorList>
    </citation>
    <scope>NUCLEOTIDE SEQUENCE [LARGE SCALE GENOMIC DNA]</scope>
    <source>
        <strain evidence="1">B10K-DU-001-03</strain>
        <tissue evidence="1">Muscle</tissue>
    </source>
</reference>
<dbReference type="PANTHER" id="PTHR21625:SF1">
    <property type="entry name" value="DYNEIN REGULATORY COMPLEX PROTEIN 1"/>
    <property type="match status" value="1"/>
</dbReference>
<organism evidence="1 2">
    <name type="scientific">Sclerurus mexicanus</name>
    <name type="common">tawny-throated leaftosser</name>
    <dbReference type="NCBI Taxonomy" id="265632"/>
    <lineage>
        <taxon>Eukaryota</taxon>
        <taxon>Metazoa</taxon>
        <taxon>Chordata</taxon>
        <taxon>Craniata</taxon>
        <taxon>Vertebrata</taxon>
        <taxon>Euteleostomi</taxon>
        <taxon>Archelosauria</taxon>
        <taxon>Archosauria</taxon>
        <taxon>Dinosauria</taxon>
        <taxon>Saurischia</taxon>
        <taxon>Theropoda</taxon>
        <taxon>Coelurosauria</taxon>
        <taxon>Aves</taxon>
        <taxon>Neognathae</taxon>
        <taxon>Neoaves</taxon>
        <taxon>Telluraves</taxon>
        <taxon>Australaves</taxon>
        <taxon>Passeriformes</taxon>
        <taxon>Furnariidae</taxon>
        <taxon>Sclerurus</taxon>
    </lineage>
</organism>
<dbReference type="Proteomes" id="UP000588334">
    <property type="component" value="Unassembled WGS sequence"/>
</dbReference>
<evidence type="ECO:0000313" key="2">
    <source>
        <dbReference type="Proteomes" id="UP000588334"/>
    </source>
</evidence>
<dbReference type="GO" id="GO:0005858">
    <property type="term" value="C:axonemal dynein complex"/>
    <property type="evidence" value="ECO:0007669"/>
    <property type="project" value="InterPro"/>
</dbReference>
<accession>A0A7K8VZU8</accession>